<dbReference type="Proteomes" id="UP001151760">
    <property type="component" value="Unassembled WGS sequence"/>
</dbReference>
<reference evidence="1" key="2">
    <citation type="submission" date="2022-01" db="EMBL/GenBank/DDBJ databases">
        <authorList>
            <person name="Yamashiro T."/>
            <person name="Shiraishi A."/>
            <person name="Satake H."/>
            <person name="Nakayama K."/>
        </authorList>
    </citation>
    <scope>NUCLEOTIDE SEQUENCE</scope>
</reference>
<gene>
    <name evidence="1" type="ORF">Tco_0952671</name>
</gene>
<proteinExistence type="predicted"/>
<evidence type="ECO:0000313" key="1">
    <source>
        <dbReference type="EMBL" id="GJT43956.1"/>
    </source>
</evidence>
<comment type="caution">
    <text evidence="1">The sequence shown here is derived from an EMBL/GenBank/DDBJ whole genome shotgun (WGS) entry which is preliminary data.</text>
</comment>
<protein>
    <submittedName>
        <fullName evidence="1">Uncharacterized protein</fullName>
    </submittedName>
</protein>
<reference evidence="1" key="1">
    <citation type="journal article" date="2022" name="Int. J. Mol. Sci.">
        <title>Draft Genome of Tanacetum Coccineum: Genomic Comparison of Closely Related Tanacetum-Family Plants.</title>
        <authorList>
            <person name="Yamashiro T."/>
            <person name="Shiraishi A."/>
            <person name="Nakayama K."/>
            <person name="Satake H."/>
        </authorList>
    </citation>
    <scope>NUCLEOTIDE SEQUENCE</scope>
</reference>
<evidence type="ECO:0000313" key="2">
    <source>
        <dbReference type="Proteomes" id="UP001151760"/>
    </source>
</evidence>
<organism evidence="1 2">
    <name type="scientific">Tanacetum coccineum</name>
    <dbReference type="NCBI Taxonomy" id="301880"/>
    <lineage>
        <taxon>Eukaryota</taxon>
        <taxon>Viridiplantae</taxon>
        <taxon>Streptophyta</taxon>
        <taxon>Embryophyta</taxon>
        <taxon>Tracheophyta</taxon>
        <taxon>Spermatophyta</taxon>
        <taxon>Magnoliopsida</taxon>
        <taxon>eudicotyledons</taxon>
        <taxon>Gunneridae</taxon>
        <taxon>Pentapetalae</taxon>
        <taxon>asterids</taxon>
        <taxon>campanulids</taxon>
        <taxon>Asterales</taxon>
        <taxon>Asteraceae</taxon>
        <taxon>Asteroideae</taxon>
        <taxon>Anthemideae</taxon>
        <taxon>Anthemidinae</taxon>
        <taxon>Tanacetum</taxon>
    </lineage>
</organism>
<sequence>MGYYFYFPPENKIVVARYVEFFEKNLITPRSQMVGPKNLEEIQDEDTSPSEITSEIPMEVEGFEPPQEEEILIRRSERTRRAPNRLCLNVESIGVHIIDAMNAKYNLHDMDKMYGPGLDLPRVAVKTVHRSQWIFKKKIGMECIVSQNPIKLVFKQMVILNSTG</sequence>
<accession>A0ABQ5DXL6</accession>
<keyword evidence="2" id="KW-1185">Reference proteome</keyword>
<name>A0ABQ5DXL6_9ASTR</name>
<dbReference type="EMBL" id="BQNB010015772">
    <property type="protein sequence ID" value="GJT43956.1"/>
    <property type="molecule type" value="Genomic_DNA"/>
</dbReference>